<keyword evidence="4 12" id="KW-0808">Transferase</keyword>
<dbReference type="Gene3D" id="3.40.50.300">
    <property type="entry name" value="P-loop containing nucleotide triphosphate hydrolases"/>
    <property type="match status" value="1"/>
</dbReference>
<dbReference type="GO" id="GO:0004798">
    <property type="term" value="F:dTMP kinase activity"/>
    <property type="evidence" value="ECO:0007669"/>
    <property type="project" value="UniProtKB-UniRule"/>
</dbReference>
<dbReference type="CDD" id="cd01672">
    <property type="entry name" value="TMPK"/>
    <property type="match status" value="1"/>
</dbReference>
<evidence type="ECO:0000256" key="1">
    <source>
        <dbReference type="ARBA" id="ARBA00009776"/>
    </source>
</evidence>
<evidence type="ECO:0000256" key="3">
    <source>
        <dbReference type="ARBA" id="ARBA00017144"/>
    </source>
</evidence>
<evidence type="ECO:0000313" key="14">
    <source>
        <dbReference type="EMBL" id="CAL4043250.1"/>
    </source>
</evidence>
<dbReference type="NCBIfam" id="TIGR00041">
    <property type="entry name" value="DTMP_kinase"/>
    <property type="match status" value="1"/>
</dbReference>
<dbReference type="EC" id="2.7.4.9" evidence="2 12"/>
<dbReference type="SUPFAM" id="SSF52540">
    <property type="entry name" value="P-loop containing nucleoside triphosphate hydrolases"/>
    <property type="match status" value="1"/>
</dbReference>
<evidence type="ECO:0000256" key="10">
    <source>
        <dbReference type="ARBA" id="ARBA00048743"/>
    </source>
</evidence>
<gene>
    <name evidence="12 14" type="primary">tmk</name>
    <name evidence="14" type="ORF">BUANCORI2928_279</name>
</gene>
<accession>A0AAT9IGQ5</accession>
<dbReference type="InterPro" id="IPR018095">
    <property type="entry name" value="Thymidylate_kin_CS"/>
</dbReference>
<comment type="function">
    <text evidence="11 12">Phosphorylation of dTMP to form dTDP in both de novo and salvage pathways of dTTP synthesis.</text>
</comment>
<feature type="binding site" evidence="12">
    <location>
        <begin position="10"/>
        <end position="17"/>
    </location>
    <ligand>
        <name>ATP</name>
        <dbReference type="ChEBI" id="CHEBI:30616"/>
    </ligand>
</feature>
<keyword evidence="7 12" id="KW-0418">Kinase</keyword>
<reference evidence="14" key="1">
    <citation type="submission" date="2024-06" db="EMBL/GenBank/DDBJ databases">
        <authorList>
            <person name="Manzano-Marin A."/>
            <person name="Manzano-Marin A."/>
            <person name="Alejandro Manzano Marin A."/>
        </authorList>
    </citation>
    <scope>NUCLEOTIDE SEQUENCE</scope>
    <source>
        <strain evidence="14">Ancorni-2928</strain>
    </source>
</reference>
<evidence type="ECO:0000256" key="5">
    <source>
        <dbReference type="ARBA" id="ARBA00022727"/>
    </source>
</evidence>
<evidence type="ECO:0000256" key="7">
    <source>
        <dbReference type="ARBA" id="ARBA00022777"/>
    </source>
</evidence>
<evidence type="ECO:0000256" key="11">
    <source>
        <dbReference type="ARBA" id="ARBA00057735"/>
    </source>
</evidence>
<dbReference type="PANTHER" id="PTHR10344">
    <property type="entry name" value="THYMIDYLATE KINASE"/>
    <property type="match status" value="1"/>
</dbReference>
<evidence type="ECO:0000256" key="12">
    <source>
        <dbReference type="HAMAP-Rule" id="MF_00165"/>
    </source>
</evidence>
<comment type="catalytic activity">
    <reaction evidence="10 12">
        <text>dTMP + ATP = dTDP + ADP</text>
        <dbReference type="Rhea" id="RHEA:13517"/>
        <dbReference type="ChEBI" id="CHEBI:30616"/>
        <dbReference type="ChEBI" id="CHEBI:58369"/>
        <dbReference type="ChEBI" id="CHEBI:63528"/>
        <dbReference type="ChEBI" id="CHEBI:456216"/>
        <dbReference type="EC" id="2.7.4.9"/>
    </reaction>
</comment>
<dbReference type="PROSITE" id="PS01331">
    <property type="entry name" value="THYMIDYLATE_KINASE"/>
    <property type="match status" value="1"/>
</dbReference>
<dbReference type="InterPro" id="IPR018094">
    <property type="entry name" value="Thymidylate_kinase"/>
</dbReference>
<dbReference type="GO" id="GO:0005829">
    <property type="term" value="C:cytosol"/>
    <property type="evidence" value="ECO:0007669"/>
    <property type="project" value="TreeGrafter"/>
</dbReference>
<protein>
    <recommendedName>
        <fullName evidence="3 12">Thymidylate kinase</fullName>
        <ecNumber evidence="2 12">2.7.4.9</ecNumber>
    </recommendedName>
    <alternativeName>
        <fullName evidence="9 12">dTMP kinase</fullName>
    </alternativeName>
</protein>
<dbReference type="GO" id="GO:0006233">
    <property type="term" value="P:dTDP biosynthetic process"/>
    <property type="evidence" value="ECO:0007669"/>
    <property type="project" value="InterPro"/>
</dbReference>
<evidence type="ECO:0000256" key="9">
    <source>
        <dbReference type="ARBA" id="ARBA00029962"/>
    </source>
</evidence>
<dbReference type="GO" id="GO:0006227">
    <property type="term" value="P:dUDP biosynthetic process"/>
    <property type="evidence" value="ECO:0007669"/>
    <property type="project" value="TreeGrafter"/>
</dbReference>
<keyword evidence="8 12" id="KW-0067">ATP-binding</keyword>
<proteinExistence type="inferred from homology"/>
<dbReference type="PANTHER" id="PTHR10344:SF4">
    <property type="entry name" value="UMP-CMP KINASE 2, MITOCHONDRIAL"/>
    <property type="match status" value="1"/>
</dbReference>
<dbReference type="Pfam" id="PF02223">
    <property type="entry name" value="Thymidylate_kin"/>
    <property type="match status" value="1"/>
</dbReference>
<dbReference type="InterPro" id="IPR039430">
    <property type="entry name" value="Thymidylate_kin-like_dom"/>
</dbReference>
<feature type="domain" description="Thymidylate kinase-like" evidence="13">
    <location>
        <begin position="8"/>
        <end position="198"/>
    </location>
</feature>
<dbReference type="FunFam" id="3.40.50.300:FF:000225">
    <property type="entry name" value="Thymidylate kinase"/>
    <property type="match status" value="1"/>
</dbReference>
<dbReference type="AlphaFoldDB" id="A0AAT9IGQ5"/>
<evidence type="ECO:0000259" key="13">
    <source>
        <dbReference type="Pfam" id="PF02223"/>
    </source>
</evidence>
<evidence type="ECO:0000256" key="6">
    <source>
        <dbReference type="ARBA" id="ARBA00022741"/>
    </source>
</evidence>
<name>A0AAT9IGQ5_9GAMM</name>
<dbReference type="EMBL" id="OZ060371">
    <property type="protein sequence ID" value="CAL4043250.1"/>
    <property type="molecule type" value="Genomic_DNA"/>
</dbReference>
<evidence type="ECO:0000256" key="2">
    <source>
        <dbReference type="ARBA" id="ARBA00012980"/>
    </source>
</evidence>
<keyword evidence="6 12" id="KW-0547">Nucleotide-binding</keyword>
<evidence type="ECO:0000256" key="8">
    <source>
        <dbReference type="ARBA" id="ARBA00022840"/>
    </source>
</evidence>
<keyword evidence="5 12" id="KW-0545">Nucleotide biosynthesis</keyword>
<organism evidence="14">
    <name type="scientific">Buchnera aphidicola</name>
    <name type="common">Anoecia corni</name>
    <dbReference type="NCBI Taxonomy" id="2994477"/>
    <lineage>
        <taxon>Bacteria</taxon>
        <taxon>Pseudomonadati</taxon>
        <taxon>Pseudomonadota</taxon>
        <taxon>Gammaproteobacteria</taxon>
        <taxon>Enterobacterales</taxon>
        <taxon>Erwiniaceae</taxon>
        <taxon>Buchnera</taxon>
    </lineage>
</organism>
<evidence type="ECO:0000256" key="4">
    <source>
        <dbReference type="ARBA" id="ARBA00022679"/>
    </source>
</evidence>
<sequence>MRNKFIVVEGIEGSGKTTAVMHIKNILMDFGIRNVISVREPGSTALAEEIRCLVKKKFNNDLITINTELLLMYAARTQLIESIVKPRLKKGDWVIGDRHYFSSYAYQGTFSKSIKKKISILQSMFFGSFKPNLTFFLNISPYTSMKRIKKRTSLDRIEMNNIDFFSKVRLEYLKLVNKHSNCIIIDAEKKKNEVHKEIKTKLYTWIKNYE</sequence>
<dbReference type="HAMAP" id="MF_00165">
    <property type="entry name" value="Thymidylate_kinase"/>
    <property type="match status" value="1"/>
</dbReference>
<comment type="similarity">
    <text evidence="1 12">Belongs to the thymidylate kinase family.</text>
</comment>
<dbReference type="InterPro" id="IPR027417">
    <property type="entry name" value="P-loop_NTPase"/>
</dbReference>
<dbReference type="GO" id="GO:0005524">
    <property type="term" value="F:ATP binding"/>
    <property type="evidence" value="ECO:0007669"/>
    <property type="project" value="UniProtKB-UniRule"/>
</dbReference>
<dbReference type="GO" id="GO:0006235">
    <property type="term" value="P:dTTP biosynthetic process"/>
    <property type="evidence" value="ECO:0007669"/>
    <property type="project" value="UniProtKB-UniRule"/>
</dbReference>